<keyword evidence="4 9" id="KW-0812">Transmembrane</keyword>
<dbReference type="GO" id="GO:0046872">
    <property type="term" value="F:metal ion binding"/>
    <property type="evidence" value="ECO:0007669"/>
    <property type="project" value="UniProtKB-KW"/>
</dbReference>
<dbReference type="InterPro" id="IPR036739">
    <property type="entry name" value="SLC41_membr_dom_sf"/>
</dbReference>
<evidence type="ECO:0000256" key="9">
    <source>
        <dbReference type="RuleBase" id="RU362011"/>
    </source>
</evidence>
<name>A0A5C6WVZ5_9DELT</name>
<evidence type="ECO:0000256" key="3">
    <source>
        <dbReference type="ARBA" id="ARBA00022448"/>
    </source>
</evidence>
<dbReference type="PROSITE" id="PS51371">
    <property type="entry name" value="CBS"/>
    <property type="match status" value="1"/>
</dbReference>
<gene>
    <name evidence="11" type="primary">mgtE</name>
    <name evidence="11" type="ORF">FRC98_20660</name>
</gene>
<dbReference type="InterPro" id="IPR006669">
    <property type="entry name" value="MgtE_transporter"/>
</dbReference>
<keyword evidence="9" id="KW-1003">Cell membrane</keyword>
<keyword evidence="6 9" id="KW-1133">Transmembrane helix</keyword>
<feature type="transmembrane region" description="Helical" evidence="9">
    <location>
        <begin position="293"/>
        <end position="313"/>
    </location>
</feature>
<dbReference type="Pfam" id="PF01769">
    <property type="entry name" value="MgtE"/>
    <property type="match status" value="1"/>
</dbReference>
<evidence type="ECO:0000313" key="11">
    <source>
        <dbReference type="EMBL" id="TXD33411.1"/>
    </source>
</evidence>
<feature type="transmembrane region" description="Helical" evidence="9">
    <location>
        <begin position="431"/>
        <end position="454"/>
    </location>
</feature>
<dbReference type="Gene3D" id="3.10.580.10">
    <property type="entry name" value="CBS-domain"/>
    <property type="match status" value="1"/>
</dbReference>
<dbReference type="Pfam" id="PF03448">
    <property type="entry name" value="MgtE_N"/>
    <property type="match status" value="1"/>
</dbReference>
<organism evidence="11 12">
    <name type="scientific">Lujinxingia vulgaris</name>
    <dbReference type="NCBI Taxonomy" id="2600176"/>
    <lineage>
        <taxon>Bacteria</taxon>
        <taxon>Deltaproteobacteria</taxon>
        <taxon>Bradymonadales</taxon>
        <taxon>Lujinxingiaceae</taxon>
        <taxon>Lujinxingia</taxon>
    </lineage>
</organism>
<accession>A0A5C6WVZ5</accession>
<comment type="caution">
    <text evidence="11">The sequence shown here is derived from an EMBL/GenBank/DDBJ whole genome shotgun (WGS) entry which is preliminary data.</text>
</comment>
<dbReference type="NCBIfam" id="TIGR00400">
    <property type="entry name" value="mgtE"/>
    <property type="match status" value="1"/>
</dbReference>
<dbReference type="InterPro" id="IPR000644">
    <property type="entry name" value="CBS_dom"/>
</dbReference>
<evidence type="ECO:0000256" key="1">
    <source>
        <dbReference type="ARBA" id="ARBA00004141"/>
    </source>
</evidence>
<comment type="function">
    <text evidence="9">Acts as a magnesium transporter.</text>
</comment>
<keyword evidence="8" id="KW-0129">CBS domain</keyword>
<dbReference type="EMBL" id="VOSM01000023">
    <property type="protein sequence ID" value="TXD33411.1"/>
    <property type="molecule type" value="Genomic_DNA"/>
</dbReference>
<dbReference type="RefSeq" id="WP_146983482.1">
    <property type="nucleotide sequence ID" value="NZ_VOSM01000023.1"/>
</dbReference>
<keyword evidence="9" id="KW-0479">Metal-binding</keyword>
<comment type="subunit">
    <text evidence="9">Homodimer.</text>
</comment>
<evidence type="ECO:0000313" key="12">
    <source>
        <dbReference type="Proteomes" id="UP000321412"/>
    </source>
</evidence>
<comment type="similarity">
    <text evidence="2 9">Belongs to the SLC41A transporter family.</text>
</comment>
<evidence type="ECO:0000256" key="2">
    <source>
        <dbReference type="ARBA" id="ARBA00009749"/>
    </source>
</evidence>
<evidence type="ECO:0000256" key="8">
    <source>
        <dbReference type="PROSITE-ProRule" id="PRU00703"/>
    </source>
</evidence>
<dbReference type="OrthoDB" id="9790355at2"/>
<evidence type="ECO:0000256" key="4">
    <source>
        <dbReference type="ARBA" id="ARBA00022692"/>
    </source>
</evidence>
<comment type="subcellular location">
    <subcellularLocation>
        <location evidence="9">Cell membrane</location>
        <topology evidence="9">Multi-pass membrane protein</topology>
    </subcellularLocation>
    <subcellularLocation>
        <location evidence="1">Membrane</location>
        <topology evidence="1">Multi-pass membrane protein</topology>
    </subcellularLocation>
</comment>
<evidence type="ECO:0000256" key="6">
    <source>
        <dbReference type="ARBA" id="ARBA00022989"/>
    </source>
</evidence>
<keyword evidence="12" id="KW-1185">Reference proteome</keyword>
<dbReference type="InterPro" id="IPR046342">
    <property type="entry name" value="CBS_dom_sf"/>
</dbReference>
<feature type="transmembrane region" description="Helical" evidence="9">
    <location>
        <begin position="367"/>
        <end position="387"/>
    </location>
</feature>
<keyword evidence="3 9" id="KW-0813">Transport</keyword>
<dbReference type="CDD" id="cd04606">
    <property type="entry name" value="CBS_pair_Mg_transporter"/>
    <property type="match status" value="1"/>
</dbReference>
<sequence>MSLEESSIPFDHDQIVAELQACIHEKRWSEVKDVVAGVPTAEIADAFIALPKTDKVLAFHALPRALAADLFSYLELEEANNLLSDLTDEHARELVANLKPDDRTQLLEELPGQVTQRLLNLLSPEDLREARQLLGYPEESVGRLMTPDYVAVRAKWTIARAIEHIRKKGRDSEIISIVYVTDPDWQLIDALELRKLILADPEATVASLMDNSFVSLSAFDDREEAVRALSRYDVVALPVVDSGGVLLGIVTVDDVLDVAEEEATEDFHKGAAVSPLDRSYRESSIWSLFQKRIGWLLILVIVNLLSSAVISAYEETLATVIALAFFIPLLIGSGGNTGAQSATLMVRAIATDDVRLSQWFNCVSKEVAVGLSLGVAMGLASAVLGLFRGGWMLGVVVGLSMLGIVLVANLVGTILPFILTRANVDPAIASSPLITTIADASGLLIYFGTASFFIETGLIG</sequence>
<dbReference type="SMART" id="SM00116">
    <property type="entry name" value="CBS"/>
    <property type="match status" value="1"/>
</dbReference>
<evidence type="ECO:0000259" key="10">
    <source>
        <dbReference type="PROSITE" id="PS51371"/>
    </source>
</evidence>
<dbReference type="Gene3D" id="1.10.357.20">
    <property type="entry name" value="SLC41 divalent cation transporters, integral membrane domain"/>
    <property type="match status" value="1"/>
</dbReference>
<dbReference type="GO" id="GO:0015095">
    <property type="term" value="F:magnesium ion transmembrane transporter activity"/>
    <property type="evidence" value="ECO:0007669"/>
    <property type="project" value="UniProtKB-UniRule"/>
</dbReference>
<evidence type="ECO:0000256" key="5">
    <source>
        <dbReference type="ARBA" id="ARBA00022842"/>
    </source>
</evidence>
<dbReference type="SUPFAM" id="SSF161093">
    <property type="entry name" value="MgtE membrane domain-like"/>
    <property type="match status" value="1"/>
</dbReference>
<keyword evidence="5 9" id="KW-0460">Magnesium</keyword>
<dbReference type="PANTHER" id="PTHR43773:SF1">
    <property type="entry name" value="MAGNESIUM TRANSPORTER MGTE"/>
    <property type="match status" value="1"/>
</dbReference>
<dbReference type="InterPro" id="IPR006667">
    <property type="entry name" value="SLC41_membr_dom"/>
</dbReference>
<dbReference type="AlphaFoldDB" id="A0A5C6WVZ5"/>
<protein>
    <recommendedName>
        <fullName evidence="9">Magnesium transporter MgtE</fullName>
    </recommendedName>
</protein>
<dbReference type="Gene3D" id="1.25.60.10">
    <property type="entry name" value="MgtE N-terminal domain-like"/>
    <property type="match status" value="1"/>
</dbReference>
<keyword evidence="7 9" id="KW-0472">Membrane</keyword>
<evidence type="ECO:0000256" key="7">
    <source>
        <dbReference type="ARBA" id="ARBA00023136"/>
    </source>
</evidence>
<dbReference type="PANTHER" id="PTHR43773">
    <property type="entry name" value="MAGNESIUM TRANSPORTER MGTE"/>
    <property type="match status" value="1"/>
</dbReference>
<proteinExistence type="inferred from homology"/>
<dbReference type="SUPFAM" id="SSF158791">
    <property type="entry name" value="MgtE N-terminal domain-like"/>
    <property type="match status" value="1"/>
</dbReference>
<dbReference type="SMART" id="SM00924">
    <property type="entry name" value="MgtE_N"/>
    <property type="match status" value="1"/>
</dbReference>
<dbReference type="SUPFAM" id="SSF54631">
    <property type="entry name" value="CBS-domain pair"/>
    <property type="match status" value="1"/>
</dbReference>
<feature type="transmembrane region" description="Helical" evidence="9">
    <location>
        <begin position="319"/>
        <end position="346"/>
    </location>
</feature>
<dbReference type="Proteomes" id="UP000321412">
    <property type="component" value="Unassembled WGS sequence"/>
</dbReference>
<feature type="transmembrane region" description="Helical" evidence="9">
    <location>
        <begin position="393"/>
        <end position="419"/>
    </location>
</feature>
<dbReference type="InterPro" id="IPR006668">
    <property type="entry name" value="Mg_transptr_MgtE_intracell_dom"/>
</dbReference>
<reference evidence="11 12" key="1">
    <citation type="submission" date="2019-08" db="EMBL/GenBank/DDBJ databases">
        <title>Bradymonadales sp. TMQ4.</title>
        <authorList>
            <person name="Liang Q."/>
        </authorList>
    </citation>
    <scope>NUCLEOTIDE SEQUENCE [LARGE SCALE GENOMIC DNA]</scope>
    <source>
        <strain evidence="11 12">TMQ4</strain>
    </source>
</reference>
<dbReference type="InterPro" id="IPR038076">
    <property type="entry name" value="MgtE_N_sf"/>
</dbReference>
<feature type="domain" description="CBS" evidence="10">
    <location>
        <begin position="209"/>
        <end position="265"/>
    </location>
</feature>
<dbReference type="GO" id="GO:0005886">
    <property type="term" value="C:plasma membrane"/>
    <property type="evidence" value="ECO:0007669"/>
    <property type="project" value="UniProtKB-SubCell"/>
</dbReference>
<dbReference type="Pfam" id="PF00571">
    <property type="entry name" value="CBS"/>
    <property type="match status" value="2"/>
</dbReference>